<feature type="domain" description="USP" evidence="3">
    <location>
        <begin position="1"/>
        <end position="321"/>
    </location>
</feature>
<comment type="caution">
    <text evidence="4">The sequence shown here is derived from an EMBL/GenBank/DDBJ whole genome shotgun (WGS) entry which is preliminary data.</text>
</comment>
<evidence type="ECO:0000259" key="3">
    <source>
        <dbReference type="PROSITE" id="PS50235"/>
    </source>
</evidence>
<evidence type="ECO:0000313" key="4">
    <source>
        <dbReference type="EMBL" id="KAK1663550.1"/>
    </source>
</evidence>
<dbReference type="Gene3D" id="3.90.70.10">
    <property type="entry name" value="Cysteine proteinases"/>
    <property type="match status" value="1"/>
</dbReference>
<dbReference type="PROSITE" id="PS00973">
    <property type="entry name" value="USP_2"/>
    <property type="match status" value="1"/>
</dbReference>
<dbReference type="InterPro" id="IPR038765">
    <property type="entry name" value="Papain-like_cys_pep_sf"/>
</dbReference>
<dbReference type="PROSITE" id="PS50235">
    <property type="entry name" value="USP_3"/>
    <property type="match status" value="1"/>
</dbReference>
<evidence type="ECO:0000256" key="1">
    <source>
        <dbReference type="ARBA" id="ARBA00009085"/>
    </source>
</evidence>
<protein>
    <recommendedName>
        <fullName evidence="3">USP domain-containing protein</fullName>
    </recommendedName>
</protein>
<keyword evidence="5" id="KW-1185">Reference proteome</keyword>
<accession>A0AAD8WKT9</accession>
<dbReference type="Pfam" id="PF00443">
    <property type="entry name" value="UCH"/>
    <property type="match status" value="1"/>
</dbReference>
<dbReference type="EMBL" id="JAUUTY010000003">
    <property type="protein sequence ID" value="KAK1663550.1"/>
    <property type="molecule type" value="Genomic_DNA"/>
</dbReference>
<dbReference type="PANTHER" id="PTHR24006:SF747">
    <property type="entry name" value="UBIQUITIN CARBOXYL-TERMINAL HYDROLASE 20"/>
    <property type="match status" value="1"/>
</dbReference>
<dbReference type="Proteomes" id="UP001231189">
    <property type="component" value="Unassembled WGS sequence"/>
</dbReference>
<reference evidence="4" key="1">
    <citation type="submission" date="2023-07" db="EMBL/GenBank/DDBJ databases">
        <title>A chromosome-level genome assembly of Lolium multiflorum.</title>
        <authorList>
            <person name="Chen Y."/>
            <person name="Copetti D."/>
            <person name="Kolliker R."/>
            <person name="Studer B."/>
        </authorList>
    </citation>
    <scope>NUCLEOTIDE SEQUENCE</scope>
    <source>
        <strain evidence="4">02402/16</strain>
        <tissue evidence="4">Leaf</tissue>
    </source>
</reference>
<comment type="similarity">
    <text evidence="1">Belongs to the peptidase C19 family.</text>
</comment>
<dbReference type="PANTHER" id="PTHR24006">
    <property type="entry name" value="UBIQUITIN CARBOXYL-TERMINAL HYDROLASE"/>
    <property type="match status" value="1"/>
</dbReference>
<dbReference type="InterPro" id="IPR001394">
    <property type="entry name" value="Peptidase_C19_UCH"/>
</dbReference>
<evidence type="ECO:0000256" key="2">
    <source>
        <dbReference type="SAM" id="MobiDB-lite"/>
    </source>
</evidence>
<feature type="region of interest" description="Disordered" evidence="2">
    <location>
        <begin position="367"/>
        <end position="392"/>
    </location>
</feature>
<dbReference type="InterPro" id="IPR028889">
    <property type="entry name" value="USP"/>
</dbReference>
<dbReference type="InterPro" id="IPR050164">
    <property type="entry name" value="Peptidase_C19"/>
</dbReference>
<dbReference type="InterPro" id="IPR018200">
    <property type="entry name" value="USP_CS"/>
</dbReference>
<gene>
    <name evidence="4" type="ORF">QYE76_051709</name>
</gene>
<name>A0AAD8WKT9_LOLMU</name>
<dbReference type="SUPFAM" id="SSF54001">
    <property type="entry name" value="Cysteine proteinases"/>
    <property type="match status" value="1"/>
</dbReference>
<dbReference type="AlphaFoldDB" id="A0AAD8WKT9"/>
<organism evidence="4 5">
    <name type="scientific">Lolium multiflorum</name>
    <name type="common">Italian ryegrass</name>
    <name type="synonym">Lolium perenne subsp. multiflorum</name>
    <dbReference type="NCBI Taxonomy" id="4521"/>
    <lineage>
        <taxon>Eukaryota</taxon>
        <taxon>Viridiplantae</taxon>
        <taxon>Streptophyta</taxon>
        <taxon>Embryophyta</taxon>
        <taxon>Tracheophyta</taxon>
        <taxon>Spermatophyta</taxon>
        <taxon>Magnoliopsida</taxon>
        <taxon>Liliopsida</taxon>
        <taxon>Poales</taxon>
        <taxon>Poaceae</taxon>
        <taxon>BOP clade</taxon>
        <taxon>Pooideae</taxon>
        <taxon>Poodae</taxon>
        <taxon>Poeae</taxon>
        <taxon>Poeae Chloroplast Group 2 (Poeae type)</taxon>
        <taxon>Loliodinae</taxon>
        <taxon>Loliinae</taxon>
        <taxon>Lolium</taxon>
    </lineage>
</organism>
<proteinExistence type="inferred from homology"/>
<dbReference type="GO" id="GO:0004843">
    <property type="term" value="F:cysteine-type deubiquitinase activity"/>
    <property type="evidence" value="ECO:0007669"/>
    <property type="project" value="InterPro"/>
</dbReference>
<dbReference type="GO" id="GO:0005634">
    <property type="term" value="C:nucleus"/>
    <property type="evidence" value="ECO:0007669"/>
    <property type="project" value="TreeGrafter"/>
</dbReference>
<dbReference type="GO" id="GO:0016579">
    <property type="term" value="P:protein deubiquitination"/>
    <property type="evidence" value="ECO:0007669"/>
    <property type="project" value="InterPro"/>
</dbReference>
<evidence type="ECO:0000313" key="5">
    <source>
        <dbReference type="Proteomes" id="UP001231189"/>
    </source>
</evidence>
<sequence>MDLRLCPWLQPRAWRMAAKEPSADGACYMNEQIDGGKLYMLVSKRKKAPLSAKDVWRYNRMRQEDIFSKPLIHMRLGFPRMRVHCDKMQEQQRGKDAIIDLNLSPSHQMLEQHRVNNVVIDLNLSPSHQMQVHKRGKDVVIDLNLSLLTCHDCGHCSETFEPFLDISLEIDQVDDLVAALESFTKVEQLGDAEHKLKCESCNGQVCKDKQLVLDATPDVVAFQLKRFTVTLDGYIEKIDKHVAYPSQLDLQLFHTNPDKEGLKYDLYGVVKHSGLPNFGHYMCTIRSSPTSWHLMNDSLVDSITETSALNQEAYLLFYVRQGMFPWFSSLLQEANSGVPSATKRMYPVNDHNVFAFENLVTEHQMNMKKQKGADLSTSSESSSLDQNASRVPTGMASVKRKCGLKRLDSPNVVLC</sequence>
<dbReference type="GO" id="GO:0005829">
    <property type="term" value="C:cytosol"/>
    <property type="evidence" value="ECO:0007669"/>
    <property type="project" value="TreeGrafter"/>
</dbReference>